<evidence type="ECO:0000256" key="8">
    <source>
        <dbReference type="ARBA" id="ARBA00023235"/>
    </source>
</evidence>
<keyword evidence="12" id="KW-1185">Reference proteome</keyword>
<comment type="cofactor">
    <cofactor evidence="2 9">
        <name>NAD(+)</name>
        <dbReference type="ChEBI" id="CHEBI:57540"/>
    </cofactor>
</comment>
<evidence type="ECO:0000256" key="3">
    <source>
        <dbReference type="ARBA" id="ARBA00004947"/>
    </source>
</evidence>
<protein>
    <recommendedName>
        <fullName evidence="6 9">UDP-glucose 4-epimerase</fullName>
        <ecNumber evidence="5 9">5.1.3.2</ecNumber>
    </recommendedName>
</protein>
<dbReference type="SUPFAM" id="SSF51735">
    <property type="entry name" value="NAD(P)-binding Rossmann-fold domains"/>
    <property type="match status" value="1"/>
</dbReference>
<dbReference type="NCBIfam" id="TIGR01179">
    <property type="entry name" value="galE"/>
    <property type="match status" value="1"/>
</dbReference>
<organism evidence="11 12">
    <name type="scientific">Gramella jeungdoensis</name>
    <dbReference type="NCBI Taxonomy" id="708091"/>
    <lineage>
        <taxon>Bacteria</taxon>
        <taxon>Pseudomonadati</taxon>
        <taxon>Bacteroidota</taxon>
        <taxon>Flavobacteriia</taxon>
        <taxon>Flavobacteriales</taxon>
        <taxon>Flavobacteriaceae</taxon>
        <taxon>Christiangramia</taxon>
    </lineage>
</organism>
<accession>A0ABT0Z370</accession>
<dbReference type="RefSeq" id="WP_252114040.1">
    <property type="nucleotide sequence ID" value="NZ_JAMSCK010000004.1"/>
</dbReference>
<evidence type="ECO:0000313" key="12">
    <source>
        <dbReference type="Proteomes" id="UP001155077"/>
    </source>
</evidence>
<comment type="similarity">
    <text evidence="4 9">Belongs to the NAD(P)-dependent epimerase/dehydratase family.</text>
</comment>
<evidence type="ECO:0000256" key="1">
    <source>
        <dbReference type="ARBA" id="ARBA00000083"/>
    </source>
</evidence>
<dbReference type="InterPro" id="IPR036291">
    <property type="entry name" value="NAD(P)-bd_dom_sf"/>
</dbReference>
<dbReference type="Pfam" id="PF16363">
    <property type="entry name" value="GDP_Man_Dehyd"/>
    <property type="match status" value="1"/>
</dbReference>
<comment type="subunit">
    <text evidence="9">Homodimer.</text>
</comment>
<evidence type="ECO:0000313" key="11">
    <source>
        <dbReference type="EMBL" id="MCM8570188.1"/>
    </source>
</evidence>
<proteinExistence type="inferred from homology"/>
<keyword evidence="7 9" id="KW-0520">NAD</keyword>
<evidence type="ECO:0000256" key="7">
    <source>
        <dbReference type="ARBA" id="ARBA00023027"/>
    </source>
</evidence>
<dbReference type="NCBIfam" id="NF007956">
    <property type="entry name" value="PRK10675.1"/>
    <property type="match status" value="1"/>
</dbReference>
<gene>
    <name evidence="11" type="primary">galE</name>
    <name evidence="11" type="ORF">NE848_12415</name>
</gene>
<dbReference type="Gene3D" id="3.40.50.720">
    <property type="entry name" value="NAD(P)-binding Rossmann-like Domain"/>
    <property type="match status" value="1"/>
</dbReference>
<dbReference type="EC" id="5.1.3.2" evidence="5 9"/>
<sequence length="347" mass="38563">MSKKKVLVTGGLGFIGSHTVVALQEDGYEVVIIDNLSNSSLDVLGGITQITGKTPEFENIDLREKSAVKNFFEKHPDIDGVIHFAASKAVGESVNKPLLYYENNISSLVYLLQELYKNDRANFIFSSSCTVYGQADELPITEDAPVKKAESPYGNTKQIGEEIIEDTCKTKPEFKAISLRYFNPIGAHPTAEIGELPIGVPQNLVPFITQTAIGKREELSVFGDDYPTPDGTAIRDYIHVMDLAEAHVHALKRLLEDKEKKNYEVFNLGTGKGNSVLEVVKSFEKVTGENLAYKIVGRREGDITAAYADTTKANEELNWKASRSLDEALESAWKWQKVVQKREEEDI</sequence>
<dbReference type="PRINTS" id="PR01713">
    <property type="entry name" value="NUCEPIMERASE"/>
</dbReference>
<evidence type="ECO:0000256" key="6">
    <source>
        <dbReference type="ARBA" id="ARBA00018569"/>
    </source>
</evidence>
<evidence type="ECO:0000259" key="10">
    <source>
        <dbReference type="Pfam" id="PF16363"/>
    </source>
</evidence>
<dbReference type="Gene3D" id="3.90.25.10">
    <property type="entry name" value="UDP-galactose 4-epimerase, domain 1"/>
    <property type="match status" value="1"/>
</dbReference>
<feature type="domain" description="NAD(P)-binding" evidence="10">
    <location>
        <begin position="7"/>
        <end position="330"/>
    </location>
</feature>
<evidence type="ECO:0000256" key="4">
    <source>
        <dbReference type="ARBA" id="ARBA00007637"/>
    </source>
</evidence>
<dbReference type="InterPro" id="IPR016040">
    <property type="entry name" value="NAD(P)-bd_dom"/>
</dbReference>
<dbReference type="PANTHER" id="PTHR43725:SF47">
    <property type="entry name" value="UDP-GLUCOSE 4-EPIMERASE"/>
    <property type="match status" value="1"/>
</dbReference>
<comment type="caution">
    <text evidence="11">The sequence shown here is derived from an EMBL/GenBank/DDBJ whole genome shotgun (WGS) entry which is preliminary data.</text>
</comment>
<comment type="catalytic activity">
    <reaction evidence="1 9">
        <text>UDP-alpha-D-glucose = UDP-alpha-D-galactose</text>
        <dbReference type="Rhea" id="RHEA:22168"/>
        <dbReference type="ChEBI" id="CHEBI:58885"/>
        <dbReference type="ChEBI" id="CHEBI:66914"/>
        <dbReference type="EC" id="5.1.3.2"/>
    </reaction>
</comment>
<keyword evidence="8 9" id="KW-0413">Isomerase</keyword>
<dbReference type="EMBL" id="JAMSCK010000004">
    <property type="protein sequence ID" value="MCM8570188.1"/>
    <property type="molecule type" value="Genomic_DNA"/>
</dbReference>
<evidence type="ECO:0000256" key="5">
    <source>
        <dbReference type="ARBA" id="ARBA00013189"/>
    </source>
</evidence>
<dbReference type="InterPro" id="IPR005886">
    <property type="entry name" value="UDP_G4E"/>
</dbReference>
<keyword evidence="9" id="KW-0119">Carbohydrate metabolism</keyword>
<dbReference type="PANTHER" id="PTHR43725">
    <property type="entry name" value="UDP-GLUCOSE 4-EPIMERASE"/>
    <property type="match status" value="1"/>
</dbReference>
<reference evidence="11" key="1">
    <citation type="submission" date="2022-06" db="EMBL/GenBank/DDBJ databases">
        <title>Gramella sediminis sp. nov., isolated from deep-sea sediment of the Indian Ocean.</title>
        <authorList>
            <person name="Yang L."/>
        </authorList>
    </citation>
    <scope>NUCLEOTIDE SEQUENCE</scope>
    <source>
        <strain evidence="11">HMD3159</strain>
    </source>
</reference>
<dbReference type="Proteomes" id="UP001155077">
    <property type="component" value="Unassembled WGS sequence"/>
</dbReference>
<evidence type="ECO:0000256" key="2">
    <source>
        <dbReference type="ARBA" id="ARBA00001911"/>
    </source>
</evidence>
<name>A0ABT0Z370_9FLAO</name>
<dbReference type="GO" id="GO:0003978">
    <property type="term" value="F:UDP-glucose 4-epimerase activity"/>
    <property type="evidence" value="ECO:0007669"/>
    <property type="project" value="UniProtKB-EC"/>
</dbReference>
<comment type="pathway">
    <text evidence="3 9">Carbohydrate metabolism; galactose metabolism.</text>
</comment>
<evidence type="ECO:0000256" key="9">
    <source>
        <dbReference type="RuleBase" id="RU366046"/>
    </source>
</evidence>
<dbReference type="CDD" id="cd05247">
    <property type="entry name" value="UDP_G4E_1_SDR_e"/>
    <property type="match status" value="1"/>
</dbReference>